<dbReference type="Pfam" id="PF00005">
    <property type="entry name" value="ABC_tran"/>
    <property type="match status" value="2"/>
</dbReference>
<gene>
    <name evidence="4" type="ORF">J2I46_26600</name>
</gene>
<reference evidence="4 5" key="1">
    <citation type="submission" date="2021-03" db="EMBL/GenBank/DDBJ databases">
        <title>Fibrella sp. HMF5405 genome sequencing and assembly.</title>
        <authorList>
            <person name="Kang H."/>
            <person name="Kim H."/>
            <person name="Bae S."/>
            <person name="Joh K."/>
        </authorList>
    </citation>
    <scope>NUCLEOTIDE SEQUENCE [LARGE SCALE GENOMIC DNA]</scope>
    <source>
        <strain evidence="4 5">HMF5405</strain>
    </source>
</reference>
<keyword evidence="2 4" id="KW-0067">ATP-binding</keyword>
<keyword evidence="1" id="KW-0547">Nucleotide-binding</keyword>
<dbReference type="Gene3D" id="3.40.50.300">
    <property type="entry name" value="P-loop containing nucleotide triphosphate hydrolases"/>
    <property type="match status" value="2"/>
</dbReference>
<keyword evidence="5" id="KW-1185">Reference proteome</keyword>
<dbReference type="GO" id="GO:0005524">
    <property type="term" value="F:ATP binding"/>
    <property type="evidence" value="ECO:0007669"/>
    <property type="project" value="UniProtKB-KW"/>
</dbReference>
<dbReference type="RefSeq" id="WP_207332132.1">
    <property type="nucleotide sequence ID" value="NZ_JAFMYW010000010.1"/>
</dbReference>
<protein>
    <submittedName>
        <fullName evidence="4">ATP-binding cassette domain-containing protein</fullName>
    </submittedName>
</protein>
<comment type="caution">
    <text evidence="4">The sequence shown here is derived from an EMBL/GenBank/DDBJ whole genome shotgun (WGS) entry which is preliminary data.</text>
</comment>
<evidence type="ECO:0000256" key="2">
    <source>
        <dbReference type="ARBA" id="ARBA00022840"/>
    </source>
</evidence>
<proteinExistence type="predicted"/>
<dbReference type="InterPro" id="IPR050334">
    <property type="entry name" value="Molybdenum_import_ModC"/>
</dbReference>
<evidence type="ECO:0000256" key="1">
    <source>
        <dbReference type="ARBA" id="ARBA00022741"/>
    </source>
</evidence>
<dbReference type="InterPro" id="IPR027417">
    <property type="entry name" value="P-loop_NTPase"/>
</dbReference>
<sequence>MLIQLINATFRQAGNQSYPPINFTLNAGEHWAIMGPSGAGKSLLLDVLAGRTTLQSGQLLHPVGPLKAMVELVARDYSFDWRIASAAQFYQQRYNAQTVDTAPTVREVLQGQVRPTGTIDPASAPVPPPAYTDEWLAEVAAQLNITYLLDRRLTSLSNGETRRTLLARSLLKRPRILLLDNPFVGLDTDSRAQLHAIVGRVAQSGVSLVLVVDERDVPRCITNRLVLSGSVGQGKQVLEQGTEGMEASPATGPLLRALRPSPQATFTYAVRMRKVTIRYGEKTVLNGIDWTVRRGEKWALLGANGSGKSTLLSLITADNPQAYANDFDLFDRKRGTGESIWSIKAKIGFVSPELHLYFPRQTKVYDVVASGLFDTMGLFRKPTPEQRTQIDDQLRQLGLDHLRDKPLSALSVGQQRWVLLARALIKNPPLLVLDEPTQGLDATQTAQFRQLVEQLCQVNPDQTLIYVTHYTDELPASISNTLHLDGGRIVA</sequence>
<dbReference type="SMART" id="SM00382">
    <property type="entry name" value="AAA"/>
    <property type="match status" value="2"/>
</dbReference>
<dbReference type="Proteomes" id="UP000664628">
    <property type="component" value="Unassembled WGS sequence"/>
</dbReference>
<accession>A0ABS3JQ96</accession>
<evidence type="ECO:0000313" key="4">
    <source>
        <dbReference type="EMBL" id="MBO0952180.1"/>
    </source>
</evidence>
<evidence type="ECO:0000313" key="5">
    <source>
        <dbReference type="Proteomes" id="UP000664628"/>
    </source>
</evidence>
<organism evidence="4 5">
    <name type="scientific">Fibrella forsythiae</name>
    <dbReference type="NCBI Taxonomy" id="2817061"/>
    <lineage>
        <taxon>Bacteria</taxon>
        <taxon>Pseudomonadati</taxon>
        <taxon>Bacteroidota</taxon>
        <taxon>Cytophagia</taxon>
        <taxon>Cytophagales</taxon>
        <taxon>Spirosomataceae</taxon>
        <taxon>Fibrella</taxon>
    </lineage>
</organism>
<dbReference type="PROSITE" id="PS50893">
    <property type="entry name" value="ABC_TRANSPORTER_2"/>
    <property type="match status" value="2"/>
</dbReference>
<dbReference type="EMBL" id="JAFMYW010000010">
    <property type="protein sequence ID" value="MBO0952180.1"/>
    <property type="molecule type" value="Genomic_DNA"/>
</dbReference>
<dbReference type="InterPro" id="IPR003593">
    <property type="entry name" value="AAA+_ATPase"/>
</dbReference>
<dbReference type="SUPFAM" id="SSF52540">
    <property type="entry name" value="P-loop containing nucleoside triphosphate hydrolases"/>
    <property type="match status" value="2"/>
</dbReference>
<name>A0ABS3JQ96_9BACT</name>
<feature type="domain" description="ABC transporter" evidence="3">
    <location>
        <begin position="270"/>
        <end position="490"/>
    </location>
</feature>
<dbReference type="PANTHER" id="PTHR43514:SF4">
    <property type="entry name" value="ABC TRANSPORTER I FAMILY MEMBER 10"/>
    <property type="match status" value="1"/>
</dbReference>
<dbReference type="InterPro" id="IPR003439">
    <property type="entry name" value="ABC_transporter-like_ATP-bd"/>
</dbReference>
<feature type="domain" description="ABC transporter" evidence="3">
    <location>
        <begin position="3"/>
        <end position="254"/>
    </location>
</feature>
<evidence type="ECO:0000259" key="3">
    <source>
        <dbReference type="PROSITE" id="PS50893"/>
    </source>
</evidence>
<dbReference type="PANTHER" id="PTHR43514">
    <property type="entry name" value="ABC TRANSPORTER I FAMILY MEMBER 10"/>
    <property type="match status" value="1"/>
</dbReference>